<proteinExistence type="inferred from homology"/>
<dbReference type="Proteomes" id="UP000220034">
    <property type="component" value="Unassembled WGS sequence"/>
</dbReference>
<dbReference type="NCBIfam" id="TIGR00215">
    <property type="entry name" value="lpxB"/>
    <property type="match status" value="1"/>
</dbReference>
<reference evidence="13" key="1">
    <citation type="submission" date="2017-09" db="EMBL/GenBank/DDBJ databases">
        <authorList>
            <person name="Varghese N."/>
            <person name="Submissions S."/>
        </authorList>
    </citation>
    <scope>NUCLEOTIDE SEQUENCE [LARGE SCALE GENOMIC DNA]</scope>
    <source>
        <strain evidence="13">C7</strain>
    </source>
</reference>
<gene>
    <name evidence="11" type="primary">lpxB</name>
    <name evidence="12" type="ORF">SAMN06273572_102283</name>
</gene>
<evidence type="ECO:0000256" key="2">
    <source>
        <dbReference type="ARBA" id="ARBA00007868"/>
    </source>
</evidence>
<dbReference type="EC" id="2.4.1.182" evidence="3 11"/>
<dbReference type="InterPro" id="IPR003835">
    <property type="entry name" value="Glyco_trans_19"/>
</dbReference>
<dbReference type="EMBL" id="OCTN01000002">
    <property type="protein sequence ID" value="SOH93606.1"/>
    <property type="molecule type" value="Genomic_DNA"/>
</dbReference>
<evidence type="ECO:0000313" key="13">
    <source>
        <dbReference type="Proteomes" id="UP000220034"/>
    </source>
</evidence>
<keyword evidence="9 11" id="KW-0443">Lipid metabolism</keyword>
<dbReference type="GO" id="GO:0009245">
    <property type="term" value="P:lipid A biosynthetic process"/>
    <property type="evidence" value="ECO:0007669"/>
    <property type="project" value="UniProtKB-UniRule"/>
</dbReference>
<evidence type="ECO:0000256" key="11">
    <source>
        <dbReference type="HAMAP-Rule" id="MF_00392"/>
    </source>
</evidence>
<comment type="function">
    <text evidence="1 11">Condensation of UDP-2,3-diacylglucosamine and 2,3-diacylglucosamine-1-phosphate to form lipid A disaccharide, a precursor of lipid A, a phosphorylated glycolipid that anchors the lipopolysaccharide to the outer membrane of the cell.</text>
</comment>
<dbReference type="HAMAP" id="MF_00392">
    <property type="entry name" value="LpxB"/>
    <property type="match status" value="1"/>
</dbReference>
<evidence type="ECO:0000256" key="10">
    <source>
        <dbReference type="ARBA" id="ARBA00048975"/>
    </source>
</evidence>
<keyword evidence="8 11" id="KW-0808">Transferase</keyword>
<organism evidence="12 13">
    <name type="scientific">Pontivivens marinum</name>
    <dbReference type="NCBI Taxonomy" id="1690039"/>
    <lineage>
        <taxon>Bacteria</taxon>
        <taxon>Pseudomonadati</taxon>
        <taxon>Pseudomonadota</taxon>
        <taxon>Alphaproteobacteria</taxon>
        <taxon>Rhodobacterales</taxon>
        <taxon>Paracoccaceae</taxon>
        <taxon>Pontivivens</taxon>
    </lineage>
</organism>
<dbReference type="AlphaFoldDB" id="A0A2C9CQH5"/>
<dbReference type="GO" id="GO:0008915">
    <property type="term" value="F:lipid-A-disaccharide synthase activity"/>
    <property type="evidence" value="ECO:0007669"/>
    <property type="project" value="UniProtKB-UniRule"/>
</dbReference>
<evidence type="ECO:0000256" key="9">
    <source>
        <dbReference type="ARBA" id="ARBA00023098"/>
    </source>
</evidence>
<evidence type="ECO:0000256" key="7">
    <source>
        <dbReference type="ARBA" id="ARBA00022676"/>
    </source>
</evidence>
<sequence>MKVFLIAGEASGDKLGAALMIGLKHLRPDIQFFGIGGPQMQAQGLTSLFPMEELSVMGLVEVLPRLRSLFRRRDQAANSILKLKPDALITIDSPDFCLRVAKKVRKRQEIPVIHYVAPSVWVWREGRAAKMAQHVDHVLALLPFEPPYMRAVGMTCDFVGHPVTAEPQPKPDEIAALRAELNIPPENRVLVILLGSRSGEVARLSEHFGASIALLNRNNLSVVVPTVGHLYDQVAEAVQDWPFQVTLLDPRDFDAAQAEARKRSLFHMADAGLAASGTVGLELGMAGCPSVIAYRMAPLSWFFVKRLVKTKYVNLINILLQRSVVPELIQHDCTAANIASALRPILDRPEVAAAQRDGLIEAMVMLGTAQDAPGLRAARSVLAAVQRHSNN</sequence>
<comment type="pathway">
    <text evidence="11">Bacterial outer membrane biogenesis; LPS lipid A biosynthesis.</text>
</comment>
<name>A0A2C9CQH5_9RHOB</name>
<dbReference type="GO" id="GO:0005543">
    <property type="term" value="F:phospholipid binding"/>
    <property type="evidence" value="ECO:0007669"/>
    <property type="project" value="TreeGrafter"/>
</dbReference>
<dbReference type="GO" id="GO:0016020">
    <property type="term" value="C:membrane"/>
    <property type="evidence" value="ECO:0007669"/>
    <property type="project" value="GOC"/>
</dbReference>
<protein>
    <recommendedName>
        <fullName evidence="4 11">Lipid-A-disaccharide synthase</fullName>
        <ecNumber evidence="3 11">2.4.1.182</ecNumber>
    </recommendedName>
</protein>
<evidence type="ECO:0000256" key="6">
    <source>
        <dbReference type="ARBA" id="ARBA00022556"/>
    </source>
</evidence>
<dbReference type="Pfam" id="PF02684">
    <property type="entry name" value="LpxB"/>
    <property type="match status" value="1"/>
</dbReference>
<evidence type="ECO:0000256" key="5">
    <source>
        <dbReference type="ARBA" id="ARBA00022516"/>
    </source>
</evidence>
<dbReference type="SUPFAM" id="SSF53756">
    <property type="entry name" value="UDP-Glycosyltransferase/glycogen phosphorylase"/>
    <property type="match status" value="1"/>
</dbReference>
<evidence type="ECO:0000256" key="3">
    <source>
        <dbReference type="ARBA" id="ARBA00012687"/>
    </source>
</evidence>
<evidence type="ECO:0000256" key="1">
    <source>
        <dbReference type="ARBA" id="ARBA00002056"/>
    </source>
</evidence>
<evidence type="ECO:0000256" key="8">
    <source>
        <dbReference type="ARBA" id="ARBA00022679"/>
    </source>
</evidence>
<dbReference type="UniPathway" id="UPA00973"/>
<keyword evidence="7 11" id="KW-0328">Glycosyltransferase</keyword>
<keyword evidence="13" id="KW-1185">Reference proteome</keyword>
<dbReference type="PANTHER" id="PTHR30372">
    <property type="entry name" value="LIPID-A-DISACCHARIDE SYNTHASE"/>
    <property type="match status" value="1"/>
</dbReference>
<comment type="similarity">
    <text evidence="2 11">Belongs to the LpxB family.</text>
</comment>
<accession>A0A2C9CQH5</accession>
<dbReference type="PANTHER" id="PTHR30372:SF4">
    <property type="entry name" value="LIPID-A-DISACCHARIDE SYNTHASE, MITOCHONDRIAL-RELATED"/>
    <property type="match status" value="1"/>
</dbReference>
<comment type="catalytic activity">
    <reaction evidence="10 11">
        <text>a lipid X + a UDP-2-N,3-O-bis[(3R)-3-hydroxyacyl]-alpha-D-glucosamine = a lipid A disaccharide + UDP + H(+)</text>
        <dbReference type="Rhea" id="RHEA:67828"/>
        <dbReference type="ChEBI" id="CHEBI:15378"/>
        <dbReference type="ChEBI" id="CHEBI:58223"/>
        <dbReference type="ChEBI" id="CHEBI:137748"/>
        <dbReference type="ChEBI" id="CHEBI:176338"/>
        <dbReference type="ChEBI" id="CHEBI:176343"/>
        <dbReference type="EC" id="2.4.1.182"/>
    </reaction>
</comment>
<dbReference type="OrthoDB" id="9801642at2"/>
<evidence type="ECO:0000313" key="12">
    <source>
        <dbReference type="EMBL" id="SOH93606.1"/>
    </source>
</evidence>
<keyword evidence="6 11" id="KW-0441">Lipid A biosynthesis</keyword>
<keyword evidence="5 11" id="KW-0444">Lipid biosynthesis</keyword>
<evidence type="ECO:0000256" key="4">
    <source>
        <dbReference type="ARBA" id="ARBA00020902"/>
    </source>
</evidence>